<sequence length="548" mass="61266">MEEILFKIIQALHPIWRAIGINPTQLFHILSLKLLLEKRTPKPLFYGEKASKVSPYSHWLVALVQLVLGSMLVLVFTLHVDLFTSVSIFLLLFMSILGTSLVQDFTGILLDSKDYSIINPCPIPDNVILWARILYMFIKLFSQALFLSIPCISYFIYQFPWQDCGLLLLVLPVAAVTVLFLVILLYVVALRFLSVARFKKLLGTFQLLISALIFALYMFGSHFIAWEFIAELNLKEPHFMWLLPSLWLASIFQVTSEASDVAYLFILGLGFPILLMYLSRGYLAQGFGSKVAEVAGSVVKKANRPSAVGAQFRLSALVCSTKVERAVFILVGRMMARSQALKQQFYPNLVIVPIYFIYIFLTTGVEGYTMAEIAAHVLAKGSYLFPLYMLLLAFITLLKNISLAQDYKASWVFYAAPISSMGEIQAGVIKSIVLRLYLPILLLLGGALVAILGVQLVNDVLLAGALSIILMIVKVYYSPAYIPFSQPAEVLHESFFKNITHLIVIICVGRAHSAIKDNESLVWICALVAMAASFIGLHLLAKKQFNKH</sequence>
<feature type="transmembrane region" description="Helical" evidence="1">
    <location>
        <begin position="377"/>
        <end position="398"/>
    </location>
</feature>
<dbReference type="Proteomes" id="UP000679691">
    <property type="component" value="Unassembled WGS sequence"/>
</dbReference>
<feature type="transmembrane region" description="Helical" evidence="1">
    <location>
        <begin position="205"/>
        <end position="226"/>
    </location>
</feature>
<evidence type="ECO:0000256" key="1">
    <source>
        <dbReference type="SAM" id="Phobius"/>
    </source>
</evidence>
<feature type="transmembrane region" description="Helical" evidence="1">
    <location>
        <begin position="82"/>
        <end position="102"/>
    </location>
</feature>
<feature type="transmembrane region" description="Helical" evidence="1">
    <location>
        <begin position="169"/>
        <end position="193"/>
    </location>
</feature>
<comment type="caution">
    <text evidence="2">The sequence shown here is derived from an EMBL/GenBank/DDBJ whole genome shotgun (WGS) entry which is preliminary data.</text>
</comment>
<dbReference type="RefSeq" id="WP_353547962.1">
    <property type="nucleotide sequence ID" value="NZ_JAGKSB010000018.1"/>
</dbReference>
<feature type="transmembrane region" description="Helical" evidence="1">
    <location>
        <begin position="56"/>
        <end position="76"/>
    </location>
</feature>
<feature type="transmembrane region" description="Helical" evidence="1">
    <location>
        <begin position="410"/>
        <end position="429"/>
    </location>
</feature>
<dbReference type="AlphaFoldDB" id="A0A8T4HGI9"/>
<feature type="transmembrane region" description="Helical" evidence="1">
    <location>
        <begin position="345"/>
        <end position="365"/>
    </location>
</feature>
<feature type="transmembrane region" description="Helical" evidence="1">
    <location>
        <begin position="436"/>
        <end position="454"/>
    </location>
</feature>
<organism evidence="2 3">
    <name type="scientific">Rhinopithecimicrobium faecis</name>
    <dbReference type="NCBI Taxonomy" id="2820698"/>
    <lineage>
        <taxon>Bacteria</taxon>
        <taxon>Pseudomonadati</taxon>
        <taxon>Bacteroidota</taxon>
        <taxon>Sphingobacteriia</taxon>
        <taxon>Sphingobacteriales</taxon>
        <taxon>Sphingobacteriaceae</taxon>
        <taxon>Rhinopithecimicrobium</taxon>
    </lineage>
</organism>
<feature type="transmembrane region" description="Helical" evidence="1">
    <location>
        <begin position="521"/>
        <end position="541"/>
    </location>
</feature>
<protein>
    <submittedName>
        <fullName evidence="2">Uncharacterized protein</fullName>
    </submittedName>
</protein>
<dbReference type="EMBL" id="JAGKSB010000018">
    <property type="protein sequence ID" value="MBP3944448.1"/>
    <property type="molecule type" value="Genomic_DNA"/>
</dbReference>
<keyword evidence="1" id="KW-1133">Transmembrane helix</keyword>
<feature type="transmembrane region" description="Helical" evidence="1">
    <location>
        <begin position="460"/>
        <end position="477"/>
    </location>
</feature>
<keyword evidence="1" id="KW-0812">Transmembrane</keyword>
<feature type="transmembrane region" description="Helical" evidence="1">
    <location>
        <begin position="261"/>
        <end position="279"/>
    </location>
</feature>
<evidence type="ECO:0000313" key="2">
    <source>
        <dbReference type="EMBL" id="MBP3944448.1"/>
    </source>
</evidence>
<feature type="transmembrane region" description="Helical" evidence="1">
    <location>
        <begin position="133"/>
        <end position="157"/>
    </location>
</feature>
<proteinExistence type="predicted"/>
<name>A0A8T4HGI9_9SPHI</name>
<accession>A0A8T4HGI9</accession>
<reference evidence="2" key="1">
    <citation type="submission" date="2021-03" db="EMBL/GenBank/DDBJ databases">
        <authorList>
            <person name="Lu T."/>
            <person name="Wang Q."/>
            <person name="Han X."/>
        </authorList>
    </citation>
    <scope>NUCLEOTIDE SEQUENCE</scope>
    <source>
        <strain evidence="2">WQ 2009</strain>
    </source>
</reference>
<evidence type="ECO:0000313" key="3">
    <source>
        <dbReference type="Proteomes" id="UP000679691"/>
    </source>
</evidence>
<keyword evidence="1" id="KW-0472">Membrane</keyword>
<gene>
    <name evidence="2" type="ORF">J5U18_12945</name>
</gene>
<keyword evidence="3" id="KW-1185">Reference proteome</keyword>